<keyword evidence="1 3" id="KW-0963">Cytoplasm</keyword>
<organism evidence="5 6">
    <name type="scientific">Candidatus Nomurabacteria bacterium GW2011_GWD2_39_12</name>
    <dbReference type="NCBI Taxonomy" id="1618759"/>
    <lineage>
        <taxon>Bacteria</taxon>
        <taxon>Candidatus Nomuraibacteriota</taxon>
    </lineage>
</organism>
<dbReference type="EMBL" id="LBWE01000008">
    <property type="protein sequence ID" value="KKR01418.1"/>
    <property type="molecule type" value="Genomic_DNA"/>
</dbReference>
<dbReference type="CDD" id="cd22533">
    <property type="entry name" value="KH-II_YlqC-like"/>
    <property type="match status" value="1"/>
</dbReference>
<comment type="function">
    <text evidence="3">A probable RNA chaperone. Forms a complex with KhpB which binds to cellular RNA and controls its expression. Plays a role in peptidoglycan (PG) homeostasis and cell length regulation.</text>
</comment>
<evidence type="ECO:0000313" key="6">
    <source>
        <dbReference type="Proteomes" id="UP000033998"/>
    </source>
</evidence>
<name>A0A837HS55_9BACT</name>
<dbReference type="AlphaFoldDB" id="A0A837HS55"/>
<evidence type="ECO:0000256" key="1">
    <source>
        <dbReference type="ARBA" id="ARBA00022490"/>
    </source>
</evidence>
<dbReference type="GO" id="GO:0071555">
    <property type="term" value="P:cell wall organization"/>
    <property type="evidence" value="ECO:0007669"/>
    <property type="project" value="UniProtKB-KW"/>
</dbReference>
<proteinExistence type="inferred from homology"/>
<feature type="compositionally biased region" description="Polar residues" evidence="4">
    <location>
        <begin position="106"/>
        <end position="116"/>
    </location>
</feature>
<keyword evidence="2 3" id="KW-0694">RNA-binding</keyword>
<keyword evidence="3" id="KW-0961">Cell wall biogenesis/degradation</keyword>
<dbReference type="PANTHER" id="PTHR34654">
    <property type="entry name" value="UPF0109 PROTEIN SCO5592"/>
    <property type="match status" value="1"/>
</dbReference>
<dbReference type="GO" id="GO:0003723">
    <property type="term" value="F:RNA binding"/>
    <property type="evidence" value="ECO:0007669"/>
    <property type="project" value="UniProtKB-UniRule"/>
</dbReference>
<gene>
    <name evidence="3" type="primary">khpA</name>
    <name evidence="5" type="ORF">UT27_C0008G0038</name>
</gene>
<dbReference type="PANTHER" id="PTHR34654:SF1">
    <property type="entry name" value="RNA-BINDING PROTEIN KHPA"/>
    <property type="match status" value="1"/>
</dbReference>
<comment type="caution">
    <text evidence="5">The sequence shown here is derived from an EMBL/GenBank/DDBJ whole genome shotgun (WGS) entry which is preliminary data.</text>
</comment>
<comment type="subcellular location">
    <subcellularLocation>
        <location evidence="3">Cytoplasm</location>
    </subcellularLocation>
</comment>
<evidence type="ECO:0000256" key="3">
    <source>
        <dbReference type="HAMAP-Rule" id="MF_00088"/>
    </source>
</evidence>
<evidence type="ECO:0000256" key="4">
    <source>
        <dbReference type="SAM" id="MobiDB-lite"/>
    </source>
</evidence>
<dbReference type="InterPro" id="IPR020627">
    <property type="entry name" value="KhpA"/>
</dbReference>
<dbReference type="Gene3D" id="3.30.300.20">
    <property type="match status" value="1"/>
</dbReference>
<feature type="region of interest" description="Disordered" evidence="4">
    <location>
        <begin position="78"/>
        <end position="127"/>
    </location>
</feature>
<dbReference type="GO" id="GO:0005737">
    <property type="term" value="C:cytoplasm"/>
    <property type="evidence" value="ECO:0007669"/>
    <property type="project" value="UniProtKB-SubCell"/>
</dbReference>
<dbReference type="GO" id="GO:0009252">
    <property type="term" value="P:peptidoglycan biosynthetic process"/>
    <property type="evidence" value="ECO:0007669"/>
    <property type="project" value="UniProtKB-UniRule"/>
</dbReference>
<sequence>MQDADKVFLEYVVKALVDNPNDVKIDRTVDEMGVLISLTVNPADMGKIIGRMGNTAKAIRTLLRIIGMKNNARVNLKINEPEGGQREYTAPQQDSTGSMGHANSEAPRSTPNSFKTVDQAMEDLKGI</sequence>
<dbReference type="Pfam" id="PF13083">
    <property type="entry name" value="KH_KhpA-B"/>
    <property type="match status" value="1"/>
</dbReference>
<dbReference type="SUPFAM" id="SSF54814">
    <property type="entry name" value="Prokaryotic type KH domain (KH-domain type II)"/>
    <property type="match status" value="1"/>
</dbReference>
<evidence type="ECO:0000313" key="5">
    <source>
        <dbReference type="EMBL" id="KKR01418.1"/>
    </source>
</evidence>
<dbReference type="InterPro" id="IPR015946">
    <property type="entry name" value="KH_dom-like_a/b"/>
</dbReference>
<keyword evidence="3" id="KW-0133">Cell shape</keyword>
<keyword evidence="3" id="KW-0143">Chaperone</keyword>
<dbReference type="GO" id="GO:0008360">
    <property type="term" value="P:regulation of cell shape"/>
    <property type="evidence" value="ECO:0007669"/>
    <property type="project" value="UniProtKB-KW"/>
</dbReference>
<reference evidence="5 6" key="1">
    <citation type="journal article" date="2015" name="Nature">
        <title>rRNA introns, odd ribosomes, and small enigmatic genomes across a large radiation of phyla.</title>
        <authorList>
            <person name="Brown C.T."/>
            <person name="Hug L.A."/>
            <person name="Thomas B.C."/>
            <person name="Sharon I."/>
            <person name="Castelle C.J."/>
            <person name="Singh A."/>
            <person name="Wilkins M.J."/>
            <person name="Williams K.H."/>
            <person name="Banfield J.F."/>
        </authorList>
    </citation>
    <scope>NUCLEOTIDE SEQUENCE [LARGE SCALE GENOMIC DNA]</scope>
</reference>
<comment type="similarity">
    <text evidence="3">Belongs to the KhpA RNA-binding protein family.</text>
</comment>
<comment type="subunit">
    <text evidence="3">Forms a complex with KhpB.</text>
</comment>
<dbReference type="HAMAP" id="MF_00088">
    <property type="entry name" value="KhpA"/>
    <property type="match status" value="1"/>
</dbReference>
<accession>A0A837HS55</accession>
<dbReference type="InterPro" id="IPR009019">
    <property type="entry name" value="KH_sf_prok-type"/>
</dbReference>
<protein>
    <recommendedName>
        <fullName evidence="3">RNA-binding protein KhpA</fullName>
    </recommendedName>
    <alternativeName>
        <fullName evidence="3">KH-domain protein A</fullName>
    </alternativeName>
</protein>
<evidence type="ECO:0000256" key="2">
    <source>
        <dbReference type="ARBA" id="ARBA00022884"/>
    </source>
</evidence>
<dbReference type="Proteomes" id="UP000033998">
    <property type="component" value="Unassembled WGS sequence"/>
</dbReference>